<evidence type="ECO:0000313" key="2">
    <source>
        <dbReference type="Proteomes" id="UP001145069"/>
    </source>
</evidence>
<dbReference type="RefSeq" id="WP_272445819.1">
    <property type="nucleotide sequence ID" value="NZ_JAMQKC010000004.1"/>
</dbReference>
<gene>
    <name evidence="1" type="ORF">NC799_07685</name>
</gene>
<accession>A0A9X4AEN8</accession>
<sequence>MEGNQLPVMIKMITEIRELGQLAKTVIEEEGIYIYRGNTSVLKFTEHQDGEEDVNALITIKPDKVSIKRTGAVDMHQVFRKKERTENVYRHAYGSIHIETHTDEITYQQLEQGKGKLFISYTTKLNGEGNRRHRLTITFKEAIV</sequence>
<dbReference type="Pfam" id="PF09148">
    <property type="entry name" value="DUF1934"/>
    <property type="match status" value="1"/>
</dbReference>
<dbReference type="InterPro" id="IPR012674">
    <property type="entry name" value="Calycin"/>
</dbReference>
<dbReference type="Gene3D" id="2.40.128.20">
    <property type="match status" value="1"/>
</dbReference>
<evidence type="ECO:0000313" key="1">
    <source>
        <dbReference type="EMBL" id="MDC3416799.1"/>
    </source>
</evidence>
<dbReference type="EMBL" id="JAMQKC010000004">
    <property type="protein sequence ID" value="MDC3416799.1"/>
    <property type="molecule type" value="Genomic_DNA"/>
</dbReference>
<reference evidence="1" key="1">
    <citation type="submission" date="2022-06" db="EMBL/GenBank/DDBJ databases">
        <title>Aquibacillus sp. a new bacterium isolated from soil saline samples.</title>
        <authorList>
            <person name="Galisteo C."/>
            <person name="De La Haba R."/>
            <person name="Sanchez-Porro C."/>
            <person name="Ventosa A."/>
        </authorList>
    </citation>
    <scope>NUCLEOTIDE SEQUENCE</scope>
    <source>
        <strain evidence="1">3ASR75-54</strain>
    </source>
</reference>
<dbReference type="InterPro" id="IPR015231">
    <property type="entry name" value="DUF1934"/>
</dbReference>
<dbReference type="AlphaFoldDB" id="A0A9X4AEN8"/>
<name>A0A9X4AEN8_9BACI</name>
<dbReference type="SUPFAM" id="SSF50814">
    <property type="entry name" value="Lipocalins"/>
    <property type="match status" value="1"/>
</dbReference>
<dbReference type="Proteomes" id="UP001145069">
    <property type="component" value="Unassembled WGS sequence"/>
</dbReference>
<comment type="caution">
    <text evidence="1">The sequence shown here is derived from an EMBL/GenBank/DDBJ whole genome shotgun (WGS) entry which is preliminary data.</text>
</comment>
<proteinExistence type="predicted"/>
<protein>
    <submittedName>
        <fullName evidence="1">DUF1934 domain-containing protein</fullName>
    </submittedName>
</protein>
<keyword evidence="2" id="KW-1185">Reference proteome</keyword>
<organism evidence="1 2">
    <name type="scientific">Aquibacillus salsiterrae</name>
    <dbReference type="NCBI Taxonomy" id="2950439"/>
    <lineage>
        <taxon>Bacteria</taxon>
        <taxon>Bacillati</taxon>
        <taxon>Bacillota</taxon>
        <taxon>Bacilli</taxon>
        <taxon>Bacillales</taxon>
        <taxon>Bacillaceae</taxon>
        <taxon>Aquibacillus</taxon>
    </lineage>
</organism>